<dbReference type="EMBL" id="CM042012">
    <property type="protein sequence ID" value="KAI3751424.1"/>
    <property type="molecule type" value="Genomic_DNA"/>
</dbReference>
<evidence type="ECO:0000313" key="1">
    <source>
        <dbReference type="EMBL" id="KAI3751424.1"/>
    </source>
</evidence>
<keyword evidence="2" id="KW-1185">Reference proteome</keyword>
<accession>A0ACB9DXK2</accession>
<organism evidence="1 2">
    <name type="scientific">Cichorium intybus</name>
    <name type="common">Chicory</name>
    <dbReference type="NCBI Taxonomy" id="13427"/>
    <lineage>
        <taxon>Eukaryota</taxon>
        <taxon>Viridiplantae</taxon>
        <taxon>Streptophyta</taxon>
        <taxon>Embryophyta</taxon>
        <taxon>Tracheophyta</taxon>
        <taxon>Spermatophyta</taxon>
        <taxon>Magnoliopsida</taxon>
        <taxon>eudicotyledons</taxon>
        <taxon>Gunneridae</taxon>
        <taxon>Pentapetalae</taxon>
        <taxon>asterids</taxon>
        <taxon>campanulids</taxon>
        <taxon>Asterales</taxon>
        <taxon>Asteraceae</taxon>
        <taxon>Cichorioideae</taxon>
        <taxon>Cichorieae</taxon>
        <taxon>Cichoriinae</taxon>
        <taxon>Cichorium</taxon>
    </lineage>
</organism>
<dbReference type="Proteomes" id="UP001055811">
    <property type="component" value="Linkage Group LG04"/>
</dbReference>
<comment type="caution">
    <text evidence="1">The sequence shown here is derived from an EMBL/GenBank/DDBJ whole genome shotgun (WGS) entry which is preliminary data.</text>
</comment>
<evidence type="ECO:0000313" key="2">
    <source>
        <dbReference type="Proteomes" id="UP001055811"/>
    </source>
</evidence>
<reference evidence="2" key="1">
    <citation type="journal article" date="2022" name="Mol. Ecol. Resour.">
        <title>The genomes of chicory, endive, great burdock and yacon provide insights into Asteraceae palaeo-polyploidization history and plant inulin production.</title>
        <authorList>
            <person name="Fan W."/>
            <person name="Wang S."/>
            <person name="Wang H."/>
            <person name="Wang A."/>
            <person name="Jiang F."/>
            <person name="Liu H."/>
            <person name="Zhao H."/>
            <person name="Xu D."/>
            <person name="Zhang Y."/>
        </authorList>
    </citation>
    <scope>NUCLEOTIDE SEQUENCE [LARGE SCALE GENOMIC DNA]</scope>
    <source>
        <strain evidence="2">cv. Punajuju</strain>
    </source>
</reference>
<proteinExistence type="predicted"/>
<gene>
    <name evidence="1" type="ORF">L2E82_22510</name>
</gene>
<name>A0ACB9DXK2_CICIN</name>
<protein>
    <submittedName>
        <fullName evidence="1">Uncharacterized protein</fullName>
    </submittedName>
</protein>
<reference evidence="1 2" key="2">
    <citation type="journal article" date="2022" name="Mol. Ecol. Resour.">
        <title>The genomes of chicory, endive, great burdock and yacon provide insights into Asteraceae paleo-polyploidization history and plant inulin production.</title>
        <authorList>
            <person name="Fan W."/>
            <person name="Wang S."/>
            <person name="Wang H."/>
            <person name="Wang A."/>
            <person name="Jiang F."/>
            <person name="Liu H."/>
            <person name="Zhao H."/>
            <person name="Xu D."/>
            <person name="Zhang Y."/>
        </authorList>
    </citation>
    <scope>NUCLEOTIDE SEQUENCE [LARGE SCALE GENOMIC DNA]</scope>
    <source>
        <strain evidence="2">cv. Punajuju</strain>
        <tissue evidence="1">Leaves</tissue>
    </source>
</reference>
<sequence>MGFPAEIEEMEKDSFVLRLPVKSHDLDSEESMASKVKIDAIARQGVSELMPPDVANALWSSDKVSRKVNKVPK</sequence>